<dbReference type="InterPro" id="IPR029034">
    <property type="entry name" value="Cystine-knot_cytokine"/>
</dbReference>
<evidence type="ECO:0000313" key="10">
    <source>
        <dbReference type="EMBL" id="CAK8686479.1"/>
    </source>
</evidence>
<gene>
    <name evidence="10" type="ORF">CVLEPA_LOCUS18409</name>
</gene>
<evidence type="ECO:0000256" key="2">
    <source>
        <dbReference type="ARBA" id="ARBA00006656"/>
    </source>
</evidence>
<dbReference type="Pfam" id="PF00688">
    <property type="entry name" value="TGFb_propeptide"/>
    <property type="match status" value="1"/>
</dbReference>
<keyword evidence="11" id="KW-1185">Reference proteome</keyword>
<dbReference type="Pfam" id="PF00019">
    <property type="entry name" value="TGF_beta"/>
    <property type="match status" value="1"/>
</dbReference>
<dbReference type="Gene3D" id="2.60.120.970">
    <property type="match status" value="1"/>
</dbReference>
<feature type="compositionally biased region" description="Basic and acidic residues" evidence="7">
    <location>
        <begin position="303"/>
        <end position="312"/>
    </location>
</feature>
<feature type="compositionally biased region" description="Polar residues" evidence="7">
    <location>
        <begin position="387"/>
        <end position="400"/>
    </location>
</feature>
<feature type="domain" description="TGF-beta family profile" evidence="9">
    <location>
        <begin position="426"/>
        <end position="549"/>
    </location>
</feature>
<dbReference type="CDD" id="cd13765">
    <property type="entry name" value="TGF_beta_ADMP"/>
    <property type="match status" value="1"/>
</dbReference>
<feature type="region of interest" description="Disordered" evidence="7">
    <location>
        <begin position="286"/>
        <end position="400"/>
    </location>
</feature>
<dbReference type="EMBL" id="CAWYQH010000102">
    <property type="protein sequence ID" value="CAK8686479.1"/>
    <property type="molecule type" value="Genomic_DNA"/>
</dbReference>
<dbReference type="SUPFAM" id="SSF57501">
    <property type="entry name" value="Cystine-knot cytokines"/>
    <property type="match status" value="1"/>
</dbReference>
<feature type="chain" id="PRO_5046615940" description="TGF-beta family profile domain-containing protein" evidence="8">
    <location>
        <begin position="22"/>
        <end position="549"/>
    </location>
</feature>
<proteinExistence type="inferred from homology"/>
<reference evidence="10 11" key="1">
    <citation type="submission" date="2024-02" db="EMBL/GenBank/DDBJ databases">
        <authorList>
            <person name="Daric V."/>
            <person name="Darras S."/>
        </authorList>
    </citation>
    <scope>NUCLEOTIDE SEQUENCE [LARGE SCALE GENOMIC DNA]</scope>
</reference>
<feature type="signal peptide" evidence="8">
    <location>
        <begin position="1"/>
        <end position="21"/>
    </location>
</feature>
<evidence type="ECO:0000313" key="11">
    <source>
        <dbReference type="Proteomes" id="UP001642483"/>
    </source>
</evidence>
<feature type="compositionally biased region" description="Basic residues" evidence="7">
    <location>
        <begin position="353"/>
        <end position="363"/>
    </location>
</feature>
<dbReference type="PROSITE" id="PS00250">
    <property type="entry name" value="TGF_BETA_1"/>
    <property type="match status" value="1"/>
</dbReference>
<evidence type="ECO:0000256" key="5">
    <source>
        <dbReference type="ARBA" id="ARBA00023157"/>
    </source>
</evidence>
<evidence type="ECO:0000256" key="4">
    <source>
        <dbReference type="ARBA" id="ARBA00023030"/>
    </source>
</evidence>
<dbReference type="PANTHER" id="PTHR11848">
    <property type="entry name" value="TGF-BETA FAMILY"/>
    <property type="match status" value="1"/>
</dbReference>
<evidence type="ECO:0000259" key="9">
    <source>
        <dbReference type="PROSITE" id="PS51362"/>
    </source>
</evidence>
<name>A0ABP0G6R9_CLALP</name>
<sequence>MRLLNLFFMMSYMTWNASTEGKLLKQRRSVDVVNRQTRPDYEYKDLDAEEGEKKEEFGMTVEGLLIDLKIKARQEMLYMFGLKVPENVGHTQGKNKPPKYMVDLYNAIADRNGLSKAPDLLDADTVRSIPNTDRLCPDRCQFDVGSLNKKEIVLDAELHVFLERPQKRKVSSFTYFIKIFQILKMRNKMSKTRKTLVAARRLPLHVHGWQIFPLLTTVESWRRKRLENLGVIIEITYENGDVIGRRGSSNERMPILVTFTNDSRSNIHISQKAKTLQLLHAAKMTEMAGKPSGHLNKITRPKRSADNRDSKKSNSNSNRSREAVESRKEDERRKEEERRKEYDDDLAGDTKQKNKNKRGKHQRNPANMEETVPKADNSDMLRDFYGSPSNYDDTNENSDQGVPYYWEYDYDYAADGDSRTTTGHLRRPSGSSFSTLSIASSATRLCTRYPLYVDFEEMGWTGWIIHPHGYNAYHCRGKCAFPLGQHLKPNNHATVQSIMHTLGLGGQPVDLPCCTPDKLYDINLLYFDQNEYVVLRRYKDMVAGSCACR</sequence>
<evidence type="ECO:0000256" key="6">
    <source>
        <dbReference type="RuleBase" id="RU000354"/>
    </source>
</evidence>
<comment type="caution">
    <text evidence="10">The sequence shown here is derived from an EMBL/GenBank/DDBJ whole genome shotgun (WGS) entry which is preliminary data.</text>
</comment>
<protein>
    <recommendedName>
        <fullName evidence="9">TGF-beta family profile domain-containing protein</fullName>
    </recommendedName>
</protein>
<organism evidence="10 11">
    <name type="scientific">Clavelina lepadiformis</name>
    <name type="common">Light-bulb sea squirt</name>
    <name type="synonym">Ascidia lepadiformis</name>
    <dbReference type="NCBI Taxonomy" id="159417"/>
    <lineage>
        <taxon>Eukaryota</taxon>
        <taxon>Metazoa</taxon>
        <taxon>Chordata</taxon>
        <taxon>Tunicata</taxon>
        <taxon>Ascidiacea</taxon>
        <taxon>Aplousobranchia</taxon>
        <taxon>Clavelinidae</taxon>
        <taxon>Clavelina</taxon>
    </lineage>
</organism>
<dbReference type="PROSITE" id="PS51362">
    <property type="entry name" value="TGF_BETA_2"/>
    <property type="match status" value="1"/>
</dbReference>
<feature type="compositionally biased region" description="Basic and acidic residues" evidence="7">
    <location>
        <begin position="371"/>
        <end position="382"/>
    </location>
</feature>
<dbReference type="InterPro" id="IPR015615">
    <property type="entry name" value="TGF-beta-rel"/>
</dbReference>
<comment type="subcellular location">
    <subcellularLocation>
        <location evidence="1">Secreted</location>
    </subcellularLocation>
</comment>
<dbReference type="Proteomes" id="UP001642483">
    <property type="component" value="Unassembled WGS sequence"/>
</dbReference>
<comment type="similarity">
    <text evidence="2 6">Belongs to the TGF-beta family.</text>
</comment>
<evidence type="ECO:0000256" key="3">
    <source>
        <dbReference type="ARBA" id="ARBA00022525"/>
    </source>
</evidence>
<dbReference type="PANTHER" id="PTHR11848:SF308">
    <property type="entry name" value="BMP-LIKE PROTEIN UNC-129"/>
    <property type="match status" value="1"/>
</dbReference>
<evidence type="ECO:0000256" key="7">
    <source>
        <dbReference type="SAM" id="MobiDB-lite"/>
    </source>
</evidence>
<accession>A0ABP0G6R9</accession>
<dbReference type="InterPro" id="IPR001111">
    <property type="entry name" value="TGF-b_propeptide"/>
</dbReference>
<keyword evidence="5" id="KW-1015">Disulfide bond</keyword>
<keyword evidence="4 6" id="KW-0339">Growth factor</keyword>
<keyword evidence="8" id="KW-0732">Signal</keyword>
<feature type="compositionally biased region" description="Basic and acidic residues" evidence="7">
    <location>
        <begin position="319"/>
        <end position="352"/>
    </location>
</feature>
<keyword evidence="3" id="KW-0964">Secreted</keyword>
<dbReference type="SMART" id="SM00204">
    <property type="entry name" value="TGFB"/>
    <property type="match status" value="1"/>
</dbReference>
<evidence type="ECO:0000256" key="8">
    <source>
        <dbReference type="SAM" id="SignalP"/>
    </source>
</evidence>
<dbReference type="InterPro" id="IPR017948">
    <property type="entry name" value="TGFb_CS"/>
</dbReference>
<dbReference type="InterPro" id="IPR001839">
    <property type="entry name" value="TGF-b_C"/>
</dbReference>
<dbReference type="Gene3D" id="2.10.90.10">
    <property type="entry name" value="Cystine-knot cytokines"/>
    <property type="match status" value="1"/>
</dbReference>
<evidence type="ECO:0000256" key="1">
    <source>
        <dbReference type="ARBA" id="ARBA00004613"/>
    </source>
</evidence>
<dbReference type="PRINTS" id="PR00669">
    <property type="entry name" value="INHIBINA"/>
</dbReference>